<dbReference type="EC" id="3.4.14.12" evidence="6"/>
<feature type="domain" description="Dipeptidylpeptidase IV N-terminal" evidence="5">
    <location>
        <begin position="50"/>
        <end position="135"/>
    </location>
</feature>
<keyword evidence="7" id="KW-1185">Reference proteome</keyword>
<evidence type="ECO:0000259" key="4">
    <source>
        <dbReference type="Pfam" id="PF00326"/>
    </source>
</evidence>
<feature type="signal peptide" evidence="3">
    <location>
        <begin position="1"/>
        <end position="29"/>
    </location>
</feature>
<name>A0A0M7A8X4_9HYPH</name>
<reference evidence="7" key="1">
    <citation type="submission" date="2015-07" db="EMBL/GenBank/DDBJ databases">
        <authorList>
            <person name="Rodrigo-Torres Lidia"/>
            <person name="Arahal R.David."/>
        </authorList>
    </citation>
    <scope>NUCLEOTIDE SEQUENCE [LARGE SCALE GENOMIC DNA]</scope>
    <source>
        <strain evidence="7">CECT 5096</strain>
    </source>
</reference>
<dbReference type="Gene3D" id="2.120.10.30">
    <property type="entry name" value="TolB, C-terminal domain"/>
    <property type="match status" value="2"/>
</dbReference>
<dbReference type="RefSeq" id="WP_055114941.1">
    <property type="nucleotide sequence ID" value="NZ_CXWA01000002.1"/>
</dbReference>
<dbReference type="Proteomes" id="UP000049983">
    <property type="component" value="Unassembled WGS sequence"/>
</dbReference>
<gene>
    <name evidence="6" type="primary">ptpA</name>
    <name evidence="6" type="ORF">LA5096_01112</name>
</gene>
<dbReference type="InterPro" id="IPR001375">
    <property type="entry name" value="Peptidase_S9_cat"/>
</dbReference>
<accession>A0A0M7A8X4</accession>
<dbReference type="EMBL" id="CXWC01000002">
    <property type="protein sequence ID" value="CTQ66472.1"/>
    <property type="molecule type" value="Genomic_DNA"/>
</dbReference>
<dbReference type="Gene3D" id="3.40.50.1820">
    <property type="entry name" value="alpha/beta hydrolase"/>
    <property type="match status" value="1"/>
</dbReference>
<dbReference type="STRING" id="311410.LA5095_02256"/>
<dbReference type="Pfam" id="PF00930">
    <property type="entry name" value="DPPIV_N"/>
    <property type="match status" value="1"/>
</dbReference>
<protein>
    <submittedName>
        <fullName evidence="6">Prolyl tripeptidyl peptidase</fullName>
        <ecNumber evidence="6">3.4.14.12</ecNumber>
    </submittedName>
</protein>
<dbReference type="SUPFAM" id="SSF82171">
    <property type="entry name" value="DPP6 N-terminal domain-like"/>
    <property type="match status" value="1"/>
</dbReference>
<evidence type="ECO:0000313" key="6">
    <source>
        <dbReference type="EMBL" id="CTQ66472.1"/>
    </source>
</evidence>
<dbReference type="SUPFAM" id="SSF53474">
    <property type="entry name" value="alpha/beta-Hydrolases"/>
    <property type="match status" value="1"/>
</dbReference>
<feature type="domain" description="Peptidase S9 prolyl oligopeptidase catalytic" evidence="4">
    <location>
        <begin position="468"/>
        <end position="669"/>
    </location>
</feature>
<evidence type="ECO:0000313" key="7">
    <source>
        <dbReference type="Proteomes" id="UP000049983"/>
    </source>
</evidence>
<dbReference type="PANTHER" id="PTHR42776:SF27">
    <property type="entry name" value="DIPEPTIDYL PEPTIDASE FAMILY MEMBER 6"/>
    <property type="match status" value="1"/>
</dbReference>
<sequence length="674" mass="75847">MSMRGTVSQKFILLCVTLCLALPARESFAQGSWSPETSLNVKRLSDLSFSPDDSKLLYGVNSVDLVKDEYPVEFFVSDTDGGNVRTLLERSAEKSAPQWSPDGRFVAYLSTETGINNIWVVEAAGGDGQQITRVSRDISSFKWAPDGNSIAFVMADPDLVPPDVKDSDVFVKNHLWLQKLKGVKPDGNVINLTRDAEFSVSEWGGNWSYDWAPDSRRIVFAHQERPGLDYWTRAQLSIADVGTREFSRIDAGNEHWKYFPKFSPDGKWIAFINAPGPFKWSFLWDIKLLPVDGGDIINLPNSKNRLPFPWEWAADSKSLYYIENDRVSYSFYEMPIDGSSYLKVFGSPRDLDVPGLNTYLTSSFVDVSSDGQTLTFIGQTHAKPPEAYVTDVAQFDPSRVTQVNSEFDGIGALRTELIEWTSLDTTPVEGLLSYPEDYREGETYPLVVQIHGGPNGVDFNEYLPLMRFFATAAYLENGYFVLRINYRGTLGYGRNFREDLIGNFGGPDFHDVMTGVNHVIAQGLADPEKLFVIGQSNGGTLTSWIITQTDRFRSACPVAGETDYISLEGTNGYFQTSWYLGGSFIDNLQMFLDRSPIFHVKNVQTPVLIQGGLLDDNVPFTQLEEFYRALKREGADAHLVGYPKSTHDYYPPKLYLRLLRSCLDWTEKHREAAE</sequence>
<keyword evidence="3" id="KW-0732">Signal</keyword>
<dbReference type="Pfam" id="PF07676">
    <property type="entry name" value="PD40"/>
    <property type="match status" value="1"/>
</dbReference>
<keyword evidence="2" id="KW-0720">Serine protease</keyword>
<proteinExistence type="predicted"/>
<organism evidence="6 7">
    <name type="scientific">Roseibium album</name>
    <dbReference type="NCBI Taxonomy" id="311410"/>
    <lineage>
        <taxon>Bacteria</taxon>
        <taxon>Pseudomonadati</taxon>
        <taxon>Pseudomonadota</taxon>
        <taxon>Alphaproteobacteria</taxon>
        <taxon>Hyphomicrobiales</taxon>
        <taxon>Stappiaceae</taxon>
        <taxon>Roseibium</taxon>
    </lineage>
</organism>
<dbReference type="InterPro" id="IPR002469">
    <property type="entry name" value="Peptidase_S9B_N"/>
</dbReference>
<dbReference type="GO" id="GO:0006508">
    <property type="term" value="P:proteolysis"/>
    <property type="evidence" value="ECO:0007669"/>
    <property type="project" value="InterPro"/>
</dbReference>
<feature type="chain" id="PRO_5009787973" evidence="3">
    <location>
        <begin position="30"/>
        <end position="674"/>
    </location>
</feature>
<dbReference type="GO" id="GO:0004252">
    <property type="term" value="F:serine-type endopeptidase activity"/>
    <property type="evidence" value="ECO:0007669"/>
    <property type="project" value="TreeGrafter"/>
</dbReference>
<evidence type="ECO:0000256" key="2">
    <source>
        <dbReference type="ARBA" id="ARBA00022825"/>
    </source>
</evidence>
<dbReference type="OrthoDB" id="9812921at2"/>
<dbReference type="InterPro" id="IPR029058">
    <property type="entry name" value="AB_hydrolase_fold"/>
</dbReference>
<evidence type="ECO:0000259" key="5">
    <source>
        <dbReference type="Pfam" id="PF00930"/>
    </source>
</evidence>
<dbReference type="InterPro" id="IPR011659">
    <property type="entry name" value="WD40"/>
</dbReference>
<dbReference type="InterPro" id="IPR011042">
    <property type="entry name" value="6-blade_b-propeller_TolB-like"/>
</dbReference>
<evidence type="ECO:0000256" key="3">
    <source>
        <dbReference type="SAM" id="SignalP"/>
    </source>
</evidence>
<keyword evidence="1 6" id="KW-0378">Hydrolase</keyword>
<dbReference type="PANTHER" id="PTHR42776">
    <property type="entry name" value="SERINE PEPTIDASE S9 FAMILY MEMBER"/>
    <property type="match status" value="1"/>
</dbReference>
<evidence type="ECO:0000256" key="1">
    <source>
        <dbReference type="ARBA" id="ARBA00022801"/>
    </source>
</evidence>
<dbReference type="AlphaFoldDB" id="A0A0M7A8X4"/>
<dbReference type="Pfam" id="PF00326">
    <property type="entry name" value="Peptidase_S9"/>
    <property type="match status" value="1"/>
</dbReference>
<keyword evidence="2" id="KW-0645">Protease</keyword>
<dbReference type="GeneID" id="97668544"/>